<sequence length="261" mass="30026">MFATNKVWNDISQHLNYQMSANAIHTFVQLGRHGILERLGVRKEKSVAIIDPIAEFENYNEYEEFSSENDNYMPKKNFIITLSAEEWQQIQPIEIVYKLTKCHQNSRSYLVLPKGAWTPVLAEHFWIHTELPCNLSFKRAKVYPIGQVFIKVIGRCSVCGSNFEGLVLQRPAENTKVLMECTYTGNFLEKHNNKKRRMVGPAKEKAAKLLCENGISSQSYRELEANRIVKIGAPEPAILPSGNALRILKHRNIENKKRHKD</sequence>
<feature type="non-terminal residue" evidence="1">
    <location>
        <position position="261"/>
    </location>
</feature>
<evidence type="ECO:0000313" key="1">
    <source>
        <dbReference type="EMBL" id="KAF0688740.1"/>
    </source>
</evidence>
<accession>A0A6G0VIP3</accession>
<dbReference type="EMBL" id="VUJU01016553">
    <property type="protein sequence ID" value="KAF0688740.1"/>
    <property type="molecule type" value="Genomic_DNA"/>
</dbReference>
<reference evidence="1 2" key="1">
    <citation type="submission" date="2019-08" db="EMBL/GenBank/DDBJ databases">
        <title>Whole genome of Aphis craccivora.</title>
        <authorList>
            <person name="Voronova N.V."/>
            <person name="Shulinski R.S."/>
            <person name="Bandarenka Y.V."/>
            <person name="Zhorov D.G."/>
            <person name="Warner D."/>
        </authorList>
    </citation>
    <scope>NUCLEOTIDE SEQUENCE [LARGE SCALE GENOMIC DNA]</scope>
    <source>
        <strain evidence="1">180601</strain>
        <tissue evidence="1">Whole Body</tissue>
    </source>
</reference>
<dbReference type="AlphaFoldDB" id="A0A6G0VIP3"/>
<dbReference type="OrthoDB" id="7699963at2759"/>
<gene>
    <name evidence="1" type="ORF">FWK35_00034293</name>
</gene>
<comment type="caution">
    <text evidence="1">The sequence shown here is derived from an EMBL/GenBank/DDBJ whole genome shotgun (WGS) entry which is preliminary data.</text>
</comment>
<protein>
    <submittedName>
        <fullName evidence="1">Uncharacterized protein</fullName>
    </submittedName>
</protein>
<organism evidence="1 2">
    <name type="scientific">Aphis craccivora</name>
    <name type="common">Cowpea aphid</name>
    <dbReference type="NCBI Taxonomy" id="307492"/>
    <lineage>
        <taxon>Eukaryota</taxon>
        <taxon>Metazoa</taxon>
        <taxon>Ecdysozoa</taxon>
        <taxon>Arthropoda</taxon>
        <taxon>Hexapoda</taxon>
        <taxon>Insecta</taxon>
        <taxon>Pterygota</taxon>
        <taxon>Neoptera</taxon>
        <taxon>Paraneoptera</taxon>
        <taxon>Hemiptera</taxon>
        <taxon>Sternorrhyncha</taxon>
        <taxon>Aphidomorpha</taxon>
        <taxon>Aphidoidea</taxon>
        <taxon>Aphididae</taxon>
        <taxon>Aphidini</taxon>
        <taxon>Aphis</taxon>
        <taxon>Aphis</taxon>
    </lineage>
</organism>
<proteinExistence type="predicted"/>
<dbReference type="Proteomes" id="UP000478052">
    <property type="component" value="Unassembled WGS sequence"/>
</dbReference>
<name>A0A6G0VIP3_APHCR</name>
<keyword evidence="2" id="KW-1185">Reference proteome</keyword>
<evidence type="ECO:0000313" key="2">
    <source>
        <dbReference type="Proteomes" id="UP000478052"/>
    </source>
</evidence>